<dbReference type="EMBL" id="PDJC01000001">
    <property type="protein sequence ID" value="PFG17404.1"/>
    <property type="molecule type" value="Genomic_DNA"/>
</dbReference>
<dbReference type="Proteomes" id="UP000226079">
    <property type="component" value="Unassembled WGS sequence"/>
</dbReference>
<feature type="region of interest" description="Disordered" evidence="11">
    <location>
        <begin position="1"/>
        <end position="23"/>
    </location>
</feature>
<dbReference type="GO" id="GO:0016020">
    <property type="term" value="C:membrane"/>
    <property type="evidence" value="ECO:0007669"/>
    <property type="project" value="InterPro"/>
</dbReference>
<feature type="transmembrane region" description="Helical" evidence="10">
    <location>
        <begin position="60"/>
        <end position="79"/>
    </location>
</feature>
<feature type="transmembrane region" description="Helical" evidence="10">
    <location>
        <begin position="183"/>
        <end position="201"/>
    </location>
</feature>
<protein>
    <recommendedName>
        <fullName evidence="9 10">Polyprenol-phosphate-mannose--protein mannosyltransferase</fullName>
        <ecNumber evidence="10">2.4.1.-</ecNumber>
    </recommendedName>
</protein>
<evidence type="ECO:0000259" key="13">
    <source>
        <dbReference type="Pfam" id="PF16192"/>
    </source>
</evidence>
<keyword evidence="7 10" id="KW-1133">Transmembrane helix</keyword>
<comment type="similarity">
    <text evidence="3 10">Belongs to the glycosyltransferase 39 family.</text>
</comment>
<dbReference type="Pfam" id="PF16192">
    <property type="entry name" value="PMT_4TMC"/>
    <property type="match status" value="1"/>
</dbReference>
<feature type="transmembrane region" description="Helical" evidence="10">
    <location>
        <begin position="519"/>
        <end position="540"/>
    </location>
</feature>
<dbReference type="GO" id="GO:0006493">
    <property type="term" value="P:protein O-linked glycosylation"/>
    <property type="evidence" value="ECO:0007669"/>
    <property type="project" value="InterPro"/>
</dbReference>
<dbReference type="EC" id="2.4.1.-" evidence="10"/>
<reference evidence="14 15" key="1">
    <citation type="submission" date="2017-10" db="EMBL/GenBank/DDBJ databases">
        <title>Sequencing the genomes of 1000 actinobacteria strains.</title>
        <authorList>
            <person name="Klenk H.-P."/>
        </authorList>
    </citation>
    <scope>NUCLEOTIDE SEQUENCE [LARGE SCALE GENOMIC DNA]</scope>
    <source>
        <strain evidence="14 15">DSM 15597</strain>
    </source>
</reference>
<evidence type="ECO:0000256" key="2">
    <source>
        <dbReference type="ARBA" id="ARBA00004922"/>
    </source>
</evidence>
<keyword evidence="15" id="KW-1185">Reference proteome</keyword>
<keyword evidence="8 10" id="KW-0472">Membrane</keyword>
<dbReference type="GO" id="GO:0000030">
    <property type="term" value="F:mannosyltransferase activity"/>
    <property type="evidence" value="ECO:0007669"/>
    <property type="project" value="InterPro"/>
</dbReference>
<dbReference type="GO" id="GO:0012505">
    <property type="term" value="C:endomembrane system"/>
    <property type="evidence" value="ECO:0007669"/>
    <property type="project" value="UniProtKB-SubCell"/>
</dbReference>
<feature type="domain" description="Protein O-mannosyl-transferase C-terminal four TM" evidence="13">
    <location>
        <begin position="363"/>
        <end position="559"/>
    </location>
</feature>
<evidence type="ECO:0000256" key="6">
    <source>
        <dbReference type="ARBA" id="ARBA00022692"/>
    </source>
</evidence>
<feature type="transmembrane region" description="Helical" evidence="10">
    <location>
        <begin position="207"/>
        <end position="225"/>
    </location>
</feature>
<comment type="caution">
    <text evidence="14">The sequence shown here is derived from an EMBL/GenBank/DDBJ whole genome shotgun (WGS) entry which is preliminary data.</text>
</comment>
<comment type="subcellular location">
    <subcellularLocation>
        <location evidence="10">Cell membrane</location>
    </subcellularLocation>
    <subcellularLocation>
        <location evidence="1">Endomembrane system</location>
        <topology evidence="1">Multi-pass membrane protein</topology>
    </subcellularLocation>
</comment>
<evidence type="ECO:0000256" key="1">
    <source>
        <dbReference type="ARBA" id="ARBA00004127"/>
    </source>
</evidence>
<evidence type="ECO:0000256" key="4">
    <source>
        <dbReference type="ARBA" id="ARBA00022676"/>
    </source>
</evidence>
<feature type="transmembrane region" description="Helical" evidence="10">
    <location>
        <begin position="305"/>
        <end position="330"/>
    </location>
</feature>
<keyword evidence="4 10" id="KW-0328">Glycosyltransferase</keyword>
<evidence type="ECO:0000256" key="9">
    <source>
        <dbReference type="ARBA" id="ARBA00093617"/>
    </source>
</evidence>
<dbReference type="PANTHER" id="PTHR10050:SF46">
    <property type="entry name" value="PROTEIN O-MANNOSYL-TRANSFERASE 2"/>
    <property type="match status" value="1"/>
</dbReference>
<evidence type="ECO:0000259" key="12">
    <source>
        <dbReference type="Pfam" id="PF02366"/>
    </source>
</evidence>
<proteinExistence type="inferred from homology"/>
<keyword evidence="6 10" id="KW-0812">Transmembrane</keyword>
<feature type="domain" description="ArnT-like N-terminal" evidence="12">
    <location>
        <begin position="68"/>
        <end position="290"/>
    </location>
</feature>
<dbReference type="UniPathway" id="UPA00378"/>
<dbReference type="InterPro" id="IPR003342">
    <property type="entry name" value="ArnT-like_N"/>
</dbReference>
<evidence type="ECO:0000256" key="7">
    <source>
        <dbReference type="ARBA" id="ARBA00022989"/>
    </source>
</evidence>
<organism evidence="14 15">
    <name type="scientific">Propionicimonas paludicola</name>
    <dbReference type="NCBI Taxonomy" id="185243"/>
    <lineage>
        <taxon>Bacteria</taxon>
        <taxon>Bacillati</taxon>
        <taxon>Actinomycetota</taxon>
        <taxon>Actinomycetes</taxon>
        <taxon>Propionibacteriales</taxon>
        <taxon>Nocardioidaceae</taxon>
        <taxon>Propionicimonas</taxon>
    </lineage>
</organism>
<comment type="pathway">
    <text evidence="2 10">Protein modification; protein glycosylation.</text>
</comment>
<evidence type="ECO:0000313" key="15">
    <source>
        <dbReference type="Proteomes" id="UP000226079"/>
    </source>
</evidence>
<evidence type="ECO:0000313" key="14">
    <source>
        <dbReference type="EMBL" id="PFG17404.1"/>
    </source>
</evidence>
<feature type="transmembrane region" description="Helical" evidence="10">
    <location>
        <begin position="484"/>
        <end position="507"/>
    </location>
</feature>
<dbReference type="Pfam" id="PF02366">
    <property type="entry name" value="PMT"/>
    <property type="match status" value="1"/>
</dbReference>
<keyword evidence="10" id="KW-1003">Cell membrane</keyword>
<evidence type="ECO:0000256" key="5">
    <source>
        <dbReference type="ARBA" id="ARBA00022679"/>
    </source>
</evidence>
<feature type="transmembrane region" description="Helical" evidence="10">
    <location>
        <begin position="437"/>
        <end position="455"/>
    </location>
</feature>
<accession>A0A2A9CSK2</accession>
<dbReference type="AlphaFoldDB" id="A0A2A9CSK2"/>
<evidence type="ECO:0000256" key="11">
    <source>
        <dbReference type="SAM" id="MobiDB-lite"/>
    </source>
</evidence>
<evidence type="ECO:0000256" key="8">
    <source>
        <dbReference type="ARBA" id="ARBA00023136"/>
    </source>
</evidence>
<dbReference type="InterPro" id="IPR032421">
    <property type="entry name" value="PMT_4TMC"/>
</dbReference>
<keyword evidence="5 10" id="KW-0808">Transferase</keyword>
<feature type="transmembrane region" description="Helical" evidence="10">
    <location>
        <begin position="275"/>
        <end position="293"/>
    </location>
</feature>
<comment type="function">
    <text evidence="10">Protein O-mannosyltransferase that catalyzes the transfer of a single mannose residue from a polyprenol phospho-mannosyl lipidic donor to the hydroxyl group of selected serine and threonine residues in acceptor proteins.</text>
</comment>
<name>A0A2A9CSK2_9ACTN</name>
<evidence type="ECO:0000256" key="10">
    <source>
        <dbReference type="RuleBase" id="RU367007"/>
    </source>
</evidence>
<gene>
    <name evidence="14" type="ORF">ATK74_1973</name>
</gene>
<evidence type="ECO:0000256" key="3">
    <source>
        <dbReference type="ARBA" id="ARBA00007222"/>
    </source>
</evidence>
<feature type="transmembrane region" description="Helical" evidence="10">
    <location>
        <begin position="155"/>
        <end position="176"/>
    </location>
</feature>
<sequence>MADVQVSPDSEAEQALDEPAVSATPRRLIPLPRLRRSVEQPQLSTIERLRDGQEQLRDRLGSWIITLAITALAFVLRFVNLGYPKNLVFDETYYAKDGWTLWKYGFEKQWPDKINDKVVAGQTDIYLNQPEFVVHPPLGKWLIGLGEQWFGMNSFGWRFLPLIFGTLLVLITIRMARRLSRSTLIGAIAGILLTFDGLAFVMSRIALLDIFQAFFLVAAVTAVLVDRDYYRGWLADQLEARGIPDFGGRFGPVRWWRPWRVVAGVMFGLAMGCKWNSIFVLAAIGVLGVFWDVGARRLAGSDWQAWWAALIDGGLAFAKLVLIGVLVYVLTWWGWLTTSGGWDRDWAAKHPDDPLAIHLGSMWGSFVRFHLDIYNFHTGDYIKNQTHPYDAHPIGWLVMARPIGIDAVNGIQPGADGCPATGQDTCLRVISAMGTPVLWWMAFIALLAAFVWWIAGRDWRFGVPIVAAMATYLPWFPNADRPVFFFYAICIIPFTVTLLAMMLGLILGPADGPHRRRGAIIVGVAVALVALNFAYIYPVLTDQLLVYRDWLSRMWLRSWI</sequence>
<dbReference type="InterPro" id="IPR027005">
    <property type="entry name" value="PMT-like"/>
</dbReference>
<dbReference type="PANTHER" id="PTHR10050">
    <property type="entry name" value="DOLICHYL-PHOSPHATE-MANNOSE--PROTEIN MANNOSYLTRANSFERASE"/>
    <property type="match status" value="1"/>
</dbReference>